<dbReference type="GO" id="GO:0003388">
    <property type="term" value="P:neuron development involved in amphid sensory organ development"/>
    <property type="evidence" value="ECO:0007669"/>
    <property type="project" value="EnsemblMetazoa"/>
</dbReference>
<evidence type="ECO:0000256" key="1">
    <source>
        <dbReference type="PROSITE-ProRule" id="PRU00042"/>
    </source>
</evidence>
<dbReference type="PROSITE" id="PS00028">
    <property type="entry name" value="ZINC_FINGER_C2H2_1"/>
    <property type="match status" value="2"/>
</dbReference>
<dbReference type="eggNOG" id="ENOG502S4IJ">
    <property type="taxonomic scope" value="Eukaryota"/>
</dbReference>
<dbReference type="SUPFAM" id="SSF57667">
    <property type="entry name" value="beta-beta-alpha zinc fingers"/>
    <property type="match status" value="1"/>
</dbReference>
<dbReference type="PANTHER" id="PTHR21190:SF1">
    <property type="entry name" value="GH10077P"/>
    <property type="match status" value="1"/>
</dbReference>
<dbReference type="OrthoDB" id="10020956at2759"/>
<feature type="region of interest" description="Disordered" evidence="2">
    <location>
        <begin position="130"/>
        <end position="153"/>
    </location>
</feature>
<gene>
    <name evidence="4" type="primary">Cbn-die-1</name>
    <name evidence="4" type="ORF">CAEBREN_16587</name>
</gene>
<accession>G0NAK1</accession>
<dbReference type="PANTHER" id="PTHR21190">
    <property type="entry name" value="GH10077P"/>
    <property type="match status" value="1"/>
</dbReference>
<feature type="domain" description="C2H2-type" evidence="3">
    <location>
        <begin position="361"/>
        <end position="384"/>
    </location>
</feature>
<feature type="compositionally biased region" description="Low complexity" evidence="2">
    <location>
        <begin position="36"/>
        <end position="54"/>
    </location>
</feature>
<feature type="region of interest" description="Disordered" evidence="2">
    <location>
        <begin position="194"/>
        <end position="223"/>
    </location>
</feature>
<dbReference type="STRING" id="135651.G0NAK1"/>
<proteinExistence type="predicted"/>
<keyword evidence="1" id="KW-0862">Zinc</keyword>
<name>G0NAK1_CAEBE</name>
<feature type="region of interest" description="Disordered" evidence="2">
    <location>
        <begin position="565"/>
        <end position="588"/>
    </location>
</feature>
<keyword evidence="1" id="KW-0863">Zinc-finger</keyword>
<evidence type="ECO:0000313" key="4">
    <source>
        <dbReference type="EMBL" id="EGT56277.1"/>
    </source>
</evidence>
<dbReference type="OMA" id="QHRQDVH"/>
<dbReference type="GO" id="GO:0061968">
    <property type="term" value="P:maintenance of left/right asymmetry"/>
    <property type="evidence" value="ECO:0007669"/>
    <property type="project" value="EnsemblMetazoa"/>
</dbReference>
<organism evidence="5">
    <name type="scientific">Caenorhabditis brenneri</name>
    <name type="common">Nematode worm</name>
    <dbReference type="NCBI Taxonomy" id="135651"/>
    <lineage>
        <taxon>Eukaryota</taxon>
        <taxon>Metazoa</taxon>
        <taxon>Ecdysozoa</taxon>
        <taxon>Nematoda</taxon>
        <taxon>Chromadorea</taxon>
        <taxon>Rhabditida</taxon>
        <taxon>Rhabditina</taxon>
        <taxon>Rhabditomorpha</taxon>
        <taxon>Rhabditoidea</taxon>
        <taxon>Rhabditidae</taxon>
        <taxon>Peloderinae</taxon>
        <taxon>Caenorhabditis</taxon>
    </lineage>
</organism>
<dbReference type="GO" id="GO:0008270">
    <property type="term" value="F:zinc ion binding"/>
    <property type="evidence" value="ECO:0007669"/>
    <property type="project" value="UniProtKB-KW"/>
</dbReference>
<protein>
    <submittedName>
        <fullName evidence="4">CBN-DIE-1 protein</fullName>
    </submittedName>
</protein>
<dbReference type="AlphaFoldDB" id="G0NAK1"/>
<dbReference type="FunCoup" id="G0NAK1">
    <property type="interactions" value="350"/>
</dbReference>
<keyword evidence="5" id="KW-1185">Reference proteome</keyword>
<evidence type="ECO:0000313" key="5">
    <source>
        <dbReference type="Proteomes" id="UP000008068"/>
    </source>
</evidence>
<dbReference type="InParanoid" id="G0NAK1"/>
<dbReference type="InterPro" id="IPR036236">
    <property type="entry name" value="Znf_C2H2_sf"/>
</dbReference>
<dbReference type="EMBL" id="GL379855">
    <property type="protein sequence ID" value="EGT56277.1"/>
    <property type="molecule type" value="Genomic_DNA"/>
</dbReference>
<reference evidence="5" key="1">
    <citation type="submission" date="2011-07" db="EMBL/GenBank/DDBJ databases">
        <authorList>
            <consortium name="Caenorhabditis brenneri Sequencing and Analysis Consortium"/>
            <person name="Wilson R.K."/>
        </authorList>
    </citation>
    <scope>NUCLEOTIDE SEQUENCE [LARGE SCALE GENOMIC DNA]</scope>
    <source>
        <strain evidence="5">PB2801</strain>
    </source>
</reference>
<dbReference type="PROSITE" id="PS50157">
    <property type="entry name" value="ZINC_FINGER_C2H2_2"/>
    <property type="match status" value="1"/>
</dbReference>
<feature type="compositionally biased region" description="Low complexity" evidence="2">
    <location>
        <begin position="399"/>
        <end position="418"/>
    </location>
</feature>
<feature type="compositionally biased region" description="Low complexity" evidence="2">
    <location>
        <begin position="578"/>
        <end position="588"/>
    </location>
</feature>
<dbReference type="GO" id="GO:0001708">
    <property type="term" value="P:cell fate specification"/>
    <property type="evidence" value="ECO:0007669"/>
    <property type="project" value="EnsemblMetazoa"/>
</dbReference>
<feature type="compositionally biased region" description="Basic and acidic residues" evidence="2">
    <location>
        <begin position="205"/>
        <end position="214"/>
    </location>
</feature>
<sequence>MMANAVEMQQLLMSMDPSSANQFNVMNKGGACVMAASGGSASPTSSSGAPSSSSILADSDDKEQFIQSQLLQSGIGGNQWMSMLLQQQQQQQQKGGDLSDMVPNASSLIDMLANGNTDMVKQLAAQFAQNKTNENDADDARESSPSPPPAVSLNSTLAAMVLPTTSTSTGCSAASTTSSVDSAASSVIVNGHLAPQTSAVDDDEPATKKVKVAEEDTPATPTSTGAQAQLMQFIQQMGLGTLQQQNQKQMKESQDMMGLGQFFPQAMGLPFFPSALHQQFPGMQDFDPISALSTPNKGSGVKRQYSSNGKNYCDICNKEVCNKYFLRTHMLKMHGIVIDENKTVIANIDTSIKERDGELTFRCDTCRTMFQTRNQLRQHRQDVHGVLPLSTPRNNTNKSSVPSTPNGNNNSGPNSASLGDEKCQLCDKRFSAAMMTLHVMQEHMGQANNQNELSQMLSMFNQAARTQAKSEEKDMSTPLLDCSECSYKTRDAKNLELHLERHYKMSEAKSRGDEEEDVALKLTTEAALQMVVQNQNQFDGDSSAAALNLTFKNDGVKKEIDEEKVAGNQNHERNSHTSGSISPSGSIGDLYPTKLNECPFPKQTFLIRCNDGSGEFLTEFLANIPVRSVIDGPRKIVFDLHPAPTAN</sequence>
<dbReference type="Gene3D" id="3.30.160.60">
    <property type="entry name" value="Classic Zinc Finger"/>
    <property type="match status" value="1"/>
</dbReference>
<dbReference type="GO" id="GO:0010628">
    <property type="term" value="P:positive regulation of gene expression"/>
    <property type="evidence" value="ECO:0007669"/>
    <property type="project" value="EnsemblMetazoa"/>
</dbReference>
<dbReference type="InterPro" id="IPR013087">
    <property type="entry name" value="Znf_C2H2_type"/>
</dbReference>
<dbReference type="Proteomes" id="UP000008068">
    <property type="component" value="Unassembled WGS sequence"/>
</dbReference>
<feature type="compositionally biased region" description="Basic and acidic residues" evidence="2">
    <location>
        <begin position="565"/>
        <end position="575"/>
    </location>
</feature>
<evidence type="ECO:0000259" key="3">
    <source>
        <dbReference type="PROSITE" id="PS50157"/>
    </source>
</evidence>
<keyword evidence="1" id="KW-0479">Metal-binding</keyword>
<evidence type="ECO:0000256" key="2">
    <source>
        <dbReference type="SAM" id="MobiDB-lite"/>
    </source>
</evidence>
<dbReference type="FunFam" id="3.30.160.60:FF:002852">
    <property type="entry name" value="Dorsal Intercalation and Elongation defect"/>
    <property type="match status" value="1"/>
</dbReference>
<feature type="region of interest" description="Disordered" evidence="2">
    <location>
        <begin position="36"/>
        <end position="57"/>
    </location>
</feature>
<feature type="region of interest" description="Disordered" evidence="2">
    <location>
        <begin position="377"/>
        <end position="418"/>
    </location>
</feature>
<dbReference type="HOGENOM" id="CLU_423494_0_0_1"/>
<dbReference type="SMART" id="SM00355">
    <property type="entry name" value="ZnF_C2H2"/>
    <property type="match status" value="4"/>
</dbReference>